<sequence length="565" mass="63240">MAEFANHTNGSGLGSIPGPSFDTQLLETFIPGYGLASRILATYFHLDLSSYIPALIAGGIVFAAVKYLYHWLYGFFTDHFISTAEIRLDDEIYTYLMFWVARQSFTNRTTRFVAGTKLSGPNRYYYDSDDEAGSEAEDEEEDGESFDDYWSRTINRDKYKKLRFTPSQGTHYFRYKGQYIAFSREREDTGKKSPFASVIPERLYLSCAGRNPTVIRDLLAEAQRAYVARDGIRTVIYRGQKGSGDWFDWVRCMARPPRALSTVILDAEQKDAFIADIKDYLHPKTRRWYSNRGIPYRRGYLLHGPPGTGKTSLCFAASGLLGLPLYLLNLNSKSLDEDSLMSLFSELPRRCIVLLEDVDSAGITKKREEDNTSNKSNSNSSSNNNDNDNDDSTNTDDDEKSAGLSLSGLLNVIDGIAASEGRILVMTTNHAEKLDPALLRPGRVDMTVTFGYTSRADIEELFSAIYSTLEGDTGTKKQRQQQDEKRKEELVNGNGAAVAAHEKNKAEMNAHRVARLAAEFASRVPEGEFTAAEIQGYLLNHKHAPTDAIEGAGEWAEGVLKKRKT</sequence>
<dbReference type="Proteomes" id="UP000094569">
    <property type="component" value="Unassembled WGS sequence"/>
</dbReference>
<evidence type="ECO:0000256" key="13">
    <source>
        <dbReference type="SAM" id="MobiDB-lite"/>
    </source>
</evidence>
<dbReference type="PROSITE" id="PS00674">
    <property type="entry name" value="AAA"/>
    <property type="match status" value="1"/>
</dbReference>
<evidence type="ECO:0000256" key="11">
    <source>
        <dbReference type="ARBA" id="ARBA00048778"/>
    </source>
</evidence>
<evidence type="ECO:0000313" key="17">
    <source>
        <dbReference type="EMBL" id="ODM21397.1"/>
    </source>
</evidence>
<reference evidence="17 18" key="1">
    <citation type="journal article" date="2016" name="BMC Genomics">
        <title>Comparative genomic and transcriptomic analyses of the Fuzhuan brick tea-fermentation fungus Aspergillus cristatus.</title>
        <authorList>
            <person name="Ge Y."/>
            <person name="Wang Y."/>
            <person name="Liu Y."/>
            <person name="Tan Y."/>
            <person name="Ren X."/>
            <person name="Zhang X."/>
            <person name="Hyde K.D."/>
            <person name="Liu Y."/>
            <person name="Liu Z."/>
        </authorList>
    </citation>
    <scope>NUCLEOTIDE SEQUENCE [LARGE SCALE GENOMIC DNA]</scope>
    <source>
        <strain evidence="17 18">GZAAS20.1005</strain>
    </source>
</reference>
<evidence type="ECO:0000256" key="9">
    <source>
        <dbReference type="ARBA" id="ARBA00023128"/>
    </source>
</evidence>
<comment type="subcellular location">
    <subcellularLocation>
        <location evidence="1">Mitochondrion inner membrane</location>
        <topology evidence="1">Single-pass membrane protein</topology>
    </subcellularLocation>
</comment>
<feature type="compositionally biased region" description="Acidic residues" evidence="13">
    <location>
        <begin position="127"/>
        <end position="144"/>
    </location>
</feature>
<dbReference type="SUPFAM" id="SSF52540">
    <property type="entry name" value="P-loop containing nucleoside triphosphate hydrolases"/>
    <property type="match status" value="1"/>
</dbReference>
<evidence type="ECO:0000256" key="10">
    <source>
        <dbReference type="ARBA" id="ARBA00023136"/>
    </source>
</evidence>
<keyword evidence="7 12" id="KW-0067">ATP-binding</keyword>
<gene>
    <name evidence="17" type="ORF">SI65_02240</name>
</gene>
<feature type="transmembrane region" description="Helical" evidence="14">
    <location>
        <begin position="50"/>
        <end position="69"/>
    </location>
</feature>
<dbReference type="GO" id="GO:0016887">
    <property type="term" value="F:ATP hydrolysis activity"/>
    <property type="evidence" value="ECO:0007669"/>
    <property type="project" value="InterPro"/>
</dbReference>
<keyword evidence="8 14" id="KW-1133">Transmembrane helix</keyword>
<dbReference type="EMBL" id="JXNT01000002">
    <property type="protein sequence ID" value="ODM21397.1"/>
    <property type="molecule type" value="Genomic_DNA"/>
</dbReference>
<feature type="compositionally biased region" description="Low complexity" evidence="13">
    <location>
        <begin position="373"/>
        <end position="386"/>
    </location>
</feature>
<dbReference type="Gene3D" id="3.40.50.300">
    <property type="entry name" value="P-loop containing nucleotide triphosphate hydrolases"/>
    <property type="match status" value="1"/>
</dbReference>
<dbReference type="InterPro" id="IPR003960">
    <property type="entry name" value="ATPase_AAA_CS"/>
</dbReference>
<name>A0A1E3BKG2_ASPCR</name>
<evidence type="ECO:0000259" key="16">
    <source>
        <dbReference type="SMART" id="SM01024"/>
    </source>
</evidence>
<feature type="domain" description="AAA+ ATPase" evidence="15">
    <location>
        <begin position="296"/>
        <end position="454"/>
    </location>
</feature>
<evidence type="ECO:0000256" key="12">
    <source>
        <dbReference type="RuleBase" id="RU003651"/>
    </source>
</evidence>
<feature type="region of interest" description="Disordered" evidence="13">
    <location>
        <begin position="125"/>
        <end position="144"/>
    </location>
</feature>
<keyword evidence="9" id="KW-0496">Mitochondrion</keyword>
<evidence type="ECO:0000256" key="2">
    <source>
        <dbReference type="ARBA" id="ARBA00007448"/>
    </source>
</evidence>
<dbReference type="InterPro" id="IPR027417">
    <property type="entry name" value="P-loop_NTPase"/>
</dbReference>
<evidence type="ECO:0000256" key="3">
    <source>
        <dbReference type="ARBA" id="ARBA00022692"/>
    </source>
</evidence>
<dbReference type="InterPro" id="IPR014851">
    <property type="entry name" value="BCS1_N"/>
</dbReference>
<comment type="catalytic activity">
    <reaction evidence="11">
        <text>ATP + H2O = ADP + phosphate + H(+)</text>
        <dbReference type="Rhea" id="RHEA:13065"/>
        <dbReference type="ChEBI" id="CHEBI:15377"/>
        <dbReference type="ChEBI" id="CHEBI:15378"/>
        <dbReference type="ChEBI" id="CHEBI:30616"/>
        <dbReference type="ChEBI" id="CHEBI:43474"/>
        <dbReference type="ChEBI" id="CHEBI:456216"/>
    </reaction>
    <physiologicalReaction direction="left-to-right" evidence="11">
        <dbReference type="Rhea" id="RHEA:13066"/>
    </physiologicalReaction>
</comment>
<comment type="caution">
    <text evidence="17">The sequence shown here is derived from an EMBL/GenBank/DDBJ whole genome shotgun (WGS) entry which is preliminary data.</text>
</comment>
<dbReference type="OrthoDB" id="10251412at2759"/>
<evidence type="ECO:0000256" key="14">
    <source>
        <dbReference type="SAM" id="Phobius"/>
    </source>
</evidence>
<keyword evidence="3 14" id="KW-0812">Transmembrane</keyword>
<evidence type="ECO:0000256" key="1">
    <source>
        <dbReference type="ARBA" id="ARBA00004434"/>
    </source>
</evidence>
<dbReference type="InterPro" id="IPR003593">
    <property type="entry name" value="AAA+_ATPase"/>
</dbReference>
<evidence type="ECO:0000256" key="4">
    <source>
        <dbReference type="ARBA" id="ARBA00022741"/>
    </source>
</evidence>
<organism evidence="17 18">
    <name type="scientific">Aspergillus cristatus</name>
    <name type="common">Chinese Fuzhuan brick tea-fermentation fungus</name>
    <name type="synonym">Eurotium cristatum</name>
    <dbReference type="NCBI Taxonomy" id="573508"/>
    <lineage>
        <taxon>Eukaryota</taxon>
        <taxon>Fungi</taxon>
        <taxon>Dikarya</taxon>
        <taxon>Ascomycota</taxon>
        <taxon>Pezizomycotina</taxon>
        <taxon>Eurotiomycetes</taxon>
        <taxon>Eurotiomycetidae</taxon>
        <taxon>Eurotiales</taxon>
        <taxon>Aspergillaceae</taxon>
        <taxon>Aspergillus</taxon>
        <taxon>Aspergillus subgen. Aspergillus</taxon>
    </lineage>
</organism>
<dbReference type="PANTHER" id="PTHR23070">
    <property type="entry name" value="BCS1 AAA-TYPE ATPASE"/>
    <property type="match status" value="1"/>
</dbReference>
<dbReference type="STRING" id="573508.A0A1E3BKG2"/>
<dbReference type="InterPro" id="IPR050747">
    <property type="entry name" value="Mitochondrial_chaperone_BCS1"/>
</dbReference>
<accession>A0A1E3BKG2</accession>
<dbReference type="InterPro" id="IPR057495">
    <property type="entry name" value="AAA_lid_BCS1"/>
</dbReference>
<feature type="domain" description="BCS1 N-terminal" evidence="16">
    <location>
        <begin position="55"/>
        <end position="263"/>
    </location>
</feature>
<protein>
    <submittedName>
        <fullName evidence="17">Uncharacterized protein</fullName>
    </submittedName>
</protein>
<evidence type="ECO:0000256" key="8">
    <source>
        <dbReference type="ARBA" id="ARBA00022989"/>
    </source>
</evidence>
<keyword evidence="10 14" id="KW-0472">Membrane</keyword>
<evidence type="ECO:0000256" key="5">
    <source>
        <dbReference type="ARBA" id="ARBA00022792"/>
    </source>
</evidence>
<dbReference type="Pfam" id="PF25426">
    <property type="entry name" value="AAA_lid_BCS1"/>
    <property type="match status" value="1"/>
</dbReference>
<dbReference type="Pfam" id="PF08740">
    <property type="entry name" value="BCS1_N"/>
    <property type="match status" value="1"/>
</dbReference>
<feature type="region of interest" description="Disordered" evidence="13">
    <location>
        <begin position="365"/>
        <end position="401"/>
    </location>
</feature>
<keyword evidence="4 12" id="KW-0547">Nucleotide-binding</keyword>
<keyword evidence="6" id="KW-0378">Hydrolase</keyword>
<dbReference type="SMART" id="SM00382">
    <property type="entry name" value="AAA"/>
    <property type="match status" value="1"/>
</dbReference>
<evidence type="ECO:0000256" key="6">
    <source>
        <dbReference type="ARBA" id="ARBA00022801"/>
    </source>
</evidence>
<dbReference type="GO" id="GO:0005524">
    <property type="term" value="F:ATP binding"/>
    <property type="evidence" value="ECO:0007669"/>
    <property type="project" value="UniProtKB-KW"/>
</dbReference>
<evidence type="ECO:0000259" key="15">
    <source>
        <dbReference type="SMART" id="SM00382"/>
    </source>
</evidence>
<keyword evidence="5" id="KW-0999">Mitochondrion inner membrane</keyword>
<feature type="compositionally biased region" description="Acidic residues" evidence="13">
    <location>
        <begin position="387"/>
        <end position="399"/>
    </location>
</feature>
<dbReference type="AlphaFoldDB" id="A0A1E3BKG2"/>
<dbReference type="InterPro" id="IPR003959">
    <property type="entry name" value="ATPase_AAA_core"/>
</dbReference>
<evidence type="ECO:0000313" key="18">
    <source>
        <dbReference type="Proteomes" id="UP000094569"/>
    </source>
</evidence>
<proteinExistence type="inferred from homology"/>
<keyword evidence="18" id="KW-1185">Reference proteome</keyword>
<dbReference type="VEuPathDB" id="FungiDB:SI65_02240"/>
<dbReference type="SMART" id="SM01024">
    <property type="entry name" value="BCS1_N"/>
    <property type="match status" value="1"/>
</dbReference>
<comment type="similarity">
    <text evidence="2">Belongs to the AAA ATPase family. BCS1 subfamily.</text>
</comment>
<evidence type="ECO:0000256" key="7">
    <source>
        <dbReference type="ARBA" id="ARBA00022840"/>
    </source>
</evidence>
<dbReference type="Pfam" id="PF00004">
    <property type="entry name" value="AAA"/>
    <property type="match status" value="1"/>
</dbReference>
<dbReference type="GO" id="GO:0005743">
    <property type="term" value="C:mitochondrial inner membrane"/>
    <property type="evidence" value="ECO:0007669"/>
    <property type="project" value="UniProtKB-SubCell"/>
</dbReference>